<evidence type="ECO:0000259" key="5">
    <source>
        <dbReference type="Pfam" id="PF01814"/>
    </source>
</evidence>
<organism evidence="6 7">
    <name type="scientific">Geothrix edaphica</name>
    <dbReference type="NCBI Taxonomy" id="2927976"/>
    <lineage>
        <taxon>Bacteria</taxon>
        <taxon>Pseudomonadati</taxon>
        <taxon>Acidobacteriota</taxon>
        <taxon>Holophagae</taxon>
        <taxon>Holophagales</taxon>
        <taxon>Holophagaceae</taxon>
        <taxon>Geothrix</taxon>
    </lineage>
</organism>
<dbReference type="RefSeq" id="WP_285609801.1">
    <property type="nucleotide sequence ID" value="NZ_BSDC01000003.1"/>
</dbReference>
<dbReference type="Pfam" id="PF04405">
    <property type="entry name" value="ScdA_N"/>
    <property type="match status" value="1"/>
</dbReference>
<proteinExistence type="predicted"/>
<dbReference type="Gene3D" id="1.20.120.520">
    <property type="entry name" value="nmb1532 protein domain like"/>
    <property type="match status" value="1"/>
</dbReference>
<reference evidence="6" key="1">
    <citation type="journal article" date="2023" name="Antonie Van Leeuwenhoek">
        <title>Mesoterricola silvestris gen. nov., sp. nov., Mesoterricola sediminis sp. nov., Geothrix oryzae sp. nov., Geothrix edaphica sp. nov., Geothrix rubra sp. nov., and Geothrix limicola sp. nov., six novel members of Acidobacteriota isolated from soils.</title>
        <authorList>
            <person name="Itoh H."/>
            <person name="Sugisawa Y."/>
            <person name="Mise K."/>
            <person name="Xu Z."/>
            <person name="Kuniyasu M."/>
            <person name="Ushijima N."/>
            <person name="Kawano K."/>
            <person name="Kobayashi E."/>
            <person name="Shiratori Y."/>
            <person name="Masuda Y."/>
            <person name="Senoo K."/>
        </authorList>
    </citation>
    <scope>NUCLEOTIDE SEQUENCE</scope>
    <source>
        <strain evidence="6">Red802</strain>
    </source>
</reference>
<dbReference type="InterPro" id="IPR019903">
    <property type="entry name" value="RIC_family"/>
</dbReference>
<dbReference type="NCBIfam" id="TIGR03652">
    <property type="entry name" value="FeS_repair_RIC"/>
    <property type="match status" value="1"/>
</dbReference>
<comment type="subcellular location">
    <subcellularLocation>
        <location evidence="1">Cytoplasm</location>
    </subcellularLocation>
</comment>
<dbReference type="PANTHER" id="PTHR36438:SF1">
    <property type="entry name" value="IRON-SULFUR CLUSTER REPAIR PROTEIN YTFE"/>
    <property type="match status" value="1"/>
</dbReference>
<sequence>MNVDLNTKVGELVLARPETMRYFERLGIDYCCGGHRSLEEACRVANQPPADILEGLETLEPFQAGIPSPRDWAQAPLADLTRHIVATHHDYLREEMPRLEFLLEKVLRAHGERHPELPRVGELYRALVADLMPHMMKEEQILFPFIGQLEQGLSGSSCFGTVQSPIRVMELEHEAVGALLVELRELTGAYTVPADGCATFRALYDGFQTLEEDLHLHIYLENQILHPRAVALESSVQA</sequence>
<dbReference type="EMBL" id="BSDC01000003">
    <property type="protein sequence ID" value="GLH68111.1"/>
    <property type="molecule type" value="Genomic_DNA"/>
</dbReference>
<keyword evidence="7" id="KW-1185">Reference proteome</keyword>
<evidence type="ECO:0000256" key="2">
    <source>
        <dbReference type="ARBA" id="ARBA00022490"/>
    </source>
</evidence>
<dbReference type="Proteomes" id="UP001165044">
    <property type="component" value="Unassembled WGS sequence"/>
</dbReference>
<evidence type="ECO:0000313" key="7">
    <source>
        <dbReference type="Proteomes" id="UP001165044"/>
    </source>
</evidence>
<evidence type="ECO:0000256" key="1">
    <source>
        <dbReference type="ARBA" id="ARBA00004496"/>
    </source>
</evidence>
<accession>A0ABQ5Q1B8</accession>
<keyword evidence="3" id="KW-0479">Metal-binding</keyword>
<dbReference type="InterPro" id="IPR038062">
    <property type="entry name" value="ScdA-like_N_sf"/>
</dbReference>
<evidence type="ECO:0000256" key="3">
    <source>
        <dbReference type="ARBA" id="ARBA00022723"/>
    </source>
</evidence>
<protein>
    <submittedName>
        <fullName evidence="6">Iron-sulfur cluster repair di-iron protein</fullName>
    </submittedName>
</protein>
<gene>
    <name evidence="6" type="primary">dnrN</name>
    <name evidence="6" type="ORF">GETHED_24750</name>
</gene>
<dbReference type="SUPFAM" id="SSF140683">
    <property type="entry name" value="SP0561-like"/>
    <property type="match status" value="1"/>
</dbReference>
<dbReference type="Pfam" id="PF01814">
    <property type="entry name" value="Hemerythrin"/>
    <property type="match status" value="1"/>
</dbReference>
<keyword evidence="2" id="KW-0963">Cytoplasm</keyword>
<dbReference type="PANTHER" id="PTHR36438">
    <property type="entry name" value="IRON-SULFUR CLUSTER REPAIR PROTEIN YTFE"/>
    <property type="match status" value="1"/>
</dbReference>
<feature type="domain" description="Hemerythrin-like" evidence="5">
    <location>
        <begin position="83"/>
        <end position="229"/>
    </location>
</feature>
<evidence type="ECO:0000313" key="6">
    <source>
        <dbReference type="EMBL" id="GLH68111.1"/>
    </source>
</evidence>
<keyword evidence="4" id="KW-0408">Iron</keyword>
<name>A0ABQ5Q1B8_9BACT</name>
<comment type="caution">
    <text evidence="6">The sequence shown here is derived from an EMBL/GenBank/DDBJ whole genome shotgun (WGS) entry which is preliminary data.</text>
</comment>
<evidence type="ECO:0000256" key="4">
    <source>
        <dbReference type="ARBA" id="ARBA00023004"/>
    </source>
</evidence>
<dbReference type="InterPro" id="IPR012312">
    <property type="entry name" value="Hemerythrin-like"/>
</dbReference>